<dbReference type="PIRSF" id="PIRSF009103">
    <property type="entry name" value="Ivy"/>
    <property type="match status" value="1"/>
</dbReference>
<keyword evidence="7" id="KW-1185">Reference proteome</keyword>
<evidence type="ECO:0000313" key="7">
    <source>
        <dbReference type="Proteomes" id="UP000809529"/>
    </source>
</evidence>
<feature type="signal peptide" evidence="5">
    <location>
        <begin position="1"/>
        <end position="23"/>
    </location>
</feature>
<protein>
    <submittedName>
        <fullName evidence="6">Lysozyme inhibitor</fullName>
    </submittedName>
</protein>
<evidence type="ECO:0000256" key="3">
    <source>
        <dbReference type="ARBA" id="ARBA00022729"/>
    </source>
</evidence>
<feature type="chain" id="PRO_5045480738" evidence="5">
    <location>
        <begin position="24"/>
        <end position="138"/>
    </location>
</feature>
<name>A0ABS1ZEZ1_9PSED</name>
<dbReference type="RefSeq" id="WP_203302529.1">
    <property type="nucleotide sequence ID" value="NZ_JAAEBW010000003.1"/>
</dbReference>
<gene>
    <name evidence="6" type="ORF">GYN02_07510</name>
</gene>
<comment type="subcellular location">
    <subcellularLocation>
        <location evidence="1">Periplasm</location>
    </subcellularLocation>
</comment>
<reference evidence="6 7" key="1">
    <citation type="submission" date="2020-01" db="EMBL/GenBank/DDBJ databases">
        <title>Comparative genomics of meat spoilage bacteria.</title>
        <authorList>
            <person name="Hilgarth M."/>
            <person name="Vogel R.F."/>
        </authorList>
    </citation>
    <scope>NUCLEOTIDE SEQUENCE [LARGE SCALE GENOMIC DNA]</scope>
    <source>
        <strain evidence="6 7">TMW2.2077</strain>
    </source>
</reference>
<evidence type="ECO:0000313" key="6">
    <source>
        <dbReference type="EMBL" id="MBM1195024.1"/>
    </source>
</evidence>
<evidence type="ECO:0000256" key="4">
    <source>
        <dbReference type="ARBA" id="ARBA00022764"/>
    </source>
</evidence>
<dbReference type="Pfam" id="PF08816">
    <property type="entry name" value="Ivy"/>
    <property type="match status" value="1"/>
</dbReference>
<evidence type="ECO:0000256" key="5">
    <source>
        <dbReference type="SAM" id="SignalP"/>
    </source>
</evidence>
<dbReference type="Gene3D" id="3.40.1420.10">
    <property type="entry name" value="Inhibitor of vertebrate lysozyme"/>
    <property type="match status" value="1"/>
</dbReference>
<dbReference type="SUPFAM" id="SSF89872">
    <property type="entry name" value="Inhibitor of vertebrate lysozyme, Ivy"/>
    <property type="match status" value="1"/>
</dbReference>
<keyword evidence="3 5" id="KW-0732">Signal</keyword>
<dbReference type="Proteomes" id="UP000809529">
    <property type="component" value="Unassembled WGS sequence"/>
</dbReference>
<dbReference type="InterPro" id="IPR036501">
    <property type="entry name" value="Inhibitor_vert_lysozyme_sf"/>
</dbReference>
<evidence type="ECO:0000256" key="1">
    <source>
        <dbReference type="ARBA" id="ARBA00004418"/>
    </source>
</evidence>
<dbReference type="EMBL" id="JAAEBW010000003">
    <property type="protein sequence ID" value="MBM1195024.1"/>
    <property type="molecule type" value="Genomic_DNA"/>
</dbReference>
<comment type="caution">
    <text evidence="6">The sequence shown here is derived from an EMBL/GenBank/DDBJ whole genome shotgun (WGS) entry which is preliminary data.</text>
</comment>
<organism evidence="6 7">
    <name type="scientific">Pseudomonas weihenstephanensis</name>
    <dbReference type="NCBI Taxonomy" id="1608994"/>
    <lineage>
        <taxon>Bacteria</taxon>
        <taxon>Pseudomonadati</taxon>
        <taxon>Pseudomonadota</taxon>
        <taxon>Gammaproteobacteria</taxon>
        <taxon>Pseudomonadales</taxon>
        <taxon>Pseudomonadaceae</taxon>
        <taxon>Pseudomonas</taxon>
    </lineage>
</organism>
<accession>A0ABS1ZEZ1</accession>
<comment type="similarity">
    <text evidence="2">Belongs to the ivy family.</text>
</comment>
<dbReference type="InterPro" id="IPR014453">
    <property type="entry name" value="Inhibitor_vertebrate_lysozyme"/>
</dbReference>
<sequence>MSQLLSRVVLGLALAGFAVGVSAENRLPDLTTQAPYKKAYAAMLAYPDWVSTGQGTVAPVEKVVVDGKTYTVGQMCKPHDCADNQLNVVFSPDAKHAWGLLSVRAENAEEFDQQYLGMPDETIKKLLKKSFADNNPTD</sequence>
<evidence type="ECO:0000256" key="2">
    <source>
        <dbReference type="ARBA" id="ARBA00009724"/>
    </source>
</evidence>
<proteinExistence type="inferred from homology"/>
<keyword evidence="4" id="KW-0574">Periplasm</keyword>